<reference evidence="5 6" key="1">
    <citation type="submission" date="2020-10" db="EMBL/GenBank/DDBJ databases">
        <title>Sequencing the genomes of 1000 actinobacteria strains.</title>
        <authorList>
            <person name="Klenk H.-P."/>
        </authorList>
    </citation>
    <scope>NUCLEOTIDE SEQUENCE [LARGE SCALE GENOMIC DNA]</scope>
    <source>
        <strain evidence="5 6">DSM 43173</strain>
    </source>
</reference>
<feature type="compositionally biased region" description="Basic and acidic residues" evidence="3">
    <location>
        <begin position="304"/>
        <end position="315"/>
    </location>
</feature>
<dbReference type="SMART" id="SM00560">
    <property type="entry name" value="LamGL"/>
    <property type="match status" value="1"/>
</dbReference>
<keyword evidence="2" id="KW-1015">Disulfide bond</keyword>
<dbReference type="EMBL" id="JADBEK010000001">
    <property type="protein sequence ID" value="MBE1592345.1"/>
    <property type="molecule type" value="Genomic_DNA"/>
</dbReference>
<feature type="domain" description="LamG-like jellyroll fold" evidence="4">
    <location>
        <begin position="142"/>
        <end position="272"/>
    </location>
</feature>
<keyword evidence="1" id="KW-0732">Signal</keyword>
<dbReference type="InterPro" id="IPR013320">
    <property type="entry name" value="ConA-like_dom_sf"/>
</dbReference>
<sequence>MVGLAVSDPAVGALQVTPSEQVNGTTVTPTRTPSLLAQVVDPAGKPLRAEAEIEHDPAAPEGQGTGQIWSGAVDDVASGTQAGITVPADTLTDGWKVRWRLRAVAGDASSAWSDWQQVTVDVIHPGEEPLAATSGPVIRTDQSFSVAAWLRWSDKDGDYTVVEQKGAHQAPFRLGNTADHGLVLTFTDGDTTDATFEGVLTGVEPPVNEWFHLAGVYDATGKVATVYLNGSPVKSAPVNVTPWNAETSMTLGTSMLGDLDETRVYQRPLSAQDVAGLHASAGATTSAVAPAREQTGTTEETEEGKDGKEEKETTPEPRTTAGSTVAAGESFPYNRVSTRQCQNLWETKFPNQPQGTKSHVMEYWRVHTYCTSRHHHWQIYSDSKKTKVGAVIISATAVMKAYVGGWKTNGEHAREDASNPGTAHHPRDIDVWVRIDDVVYTESKFMAPIMETDDHDVTLEIKAKSSTPNGATCNLTNSKVKDGAGRPVSTITKDAEDWKADSQVTGKDEYWFTFRSTATKDKSDVEKEAYHGISYCTIRPYISIEDKGWLPDIRNTVYSWIGLHAPTVPMWDRPRDATEATDNAPTLRCDLSDNYTAYYGGCIFNKVSRIYRMSRVDPPGAKAVSLVAEHLWHTRELPDQTVPDETTTDSPRKPITGKKFPGHWPGTALHNVDKKAKTADGVYVRGRNKTMKTKICNLDYTAAERAGKECDEYPFNNTKEGPGYRADDHDPHSQSWNFSIRPVLIEHNKNAGNHKQLFEVQNRVFHKDAFWVSVI</sequence>
<accession>A0ABR9MIH4</accession>
<feature type="region of interest" description="Disordered" evidence="3">
    <location>
        <begin position="637"/>
        <end position="668"/>
    </location>
</feature>
<dbReference type="RefSeq" id="WP_192791893.1">
    <property type="nucleotide sequence ID" value="NZ_JADBEK010000001.1"/>
</dbReference>
<protein>
    <recommendedName>
        <fullName evidence="4">LamG-like jellyroll fold domain-containing protein</fullName>
    </recommendedName>
</protein>
<organism evidence="5 6">
    <name type="scientific">Nonomuraea angiospora</name>
    <dbReference type="NCBI Taxonomy" id="46172"/>
    <lineage>
        <taxon>Bacteria</taxon>
        <taxon>Bacillati</taxon>
        <taxon>Actinomycetota</taxon>
        <taxon>Actinomycetes</taxon>
        <taxon>Streptosporangiales</taxon>
        <taxon>Streptosporangiaceae</taxon>
        <taxon>Nonomuraea</taxon>
    </lineage>
</organism>
<evidence type="ECO:0000256" key="2">
    <source>
        <dbReference type="ARBA" id="ARBA00023157"/>
    </source>
</evidence>
<evidence type="ECO:0000256" key="1">
    <source>
        <dbReference type="ARBA" id="ARBA00022729"/>
    </source>
</evidence>
<evidence type="ECO:0000256" key="3">
    <source>
        <dbReference type="SAM" id="MobiDB-lite"/>
    </source>
</evidence>
<dbReference type="Pfam" id="PF13385">
    <property type="entry name" value="Laminin_G_3"/>
    <property type="match status" value="1"/>
</dbReference>
<feature type="region of interest" description="Disordered" evidence="3">
    <location>
        <begin position="281"/>
        <end position="329"/>
    </location>
</feature>
<dbReference type="InterPro" id="IPR006558">
    <property type="entry name" value="LamG-like"/>
</dbReference>
<comment type="caution">
    <text evidence="5">The sequence shown here is derived from an EMBL/GenBank/DDBJ whole genome shotgun (WGS) entry which is preliminary data.</text>
</comment>
<evidence type="ECO:0000259" key="4">
    <source>
        <dbReference type="SMART" id="SM00560"/>
    </source>
</evidence>
<keyword evidence="6" id="KW-1185">Reference proteome</keyword>
<proteinExistence type="predicted"/>
<dbReference type="Proteomes" id="UP000633509">
    <property type="component" value="Unassembled WGS sequence"/>
</dbReference>
<evidence type="ECO:0000313" key="6">
    <source>
        <dbReference type="Proteomes" id="UP000633509"/>
    </source>
</evidence>
<evidence type="ECO:0000313" key="5">
    <source>
        <dbReference type="EMBL" id="MBE1592345.1"/>
    </source>
</evidence>
<dbReference type="Gene3D" id="2.60.120.200">
    <property type="match status" value="1"/>
</dbReference>
<dbReference type="SUPFAM" id="SSF49899">
    <property type="entry name" value="Concanavalin A-like lectins/glucanases"/>
    <property type="match status" value="1"/>
</dbReference>
<name>A0ABR9MIH4_9ACTN</name>
<gene>
    <name evidence="5" type="ORF">H4W80_010603</name>
</gene>